<gene>
    <name evidence="2" type="ORF">ACFO3J_07460</name>
</gene>
<sequence length="163" mass="16989">MRTALGREVDAGWVRERIYATLTMLAVVVALAEEDVTRLEAAISVLATAVGVWLTGLVAEEQAHRAAHGRLAGKAELRRMLYVTSPLLNSAISPLVMIAVSALGLLFLSTALYVSAALDALSLFGWSYYSGLRMGAGAAASTVAGLINIGVGAGIIVVKLLAH</sequence>
<accession>A0ABV8HIA7</accession>
<keyword evidence="1" id="KW-0472">Membrane</keyword>
<feature type="transmembrane region" description="Helical" evidence="1">
    <location>
        <begin position="106"/>
        <end position="126"/>
    </location>
</feature>
<name>A0ABV8HIA7_9ACTN</name>
<keyword evidence="3" id="KW-1185">Reference proteome</keyword>
<evidence type="ECO:0000313" key="3">
    <source>
        <dbReference type="Proteomes" id="UP001595765"/>
    </source>
</evidence>
<organism evidence="2 3">
    <name type="scientific">Streptomyces polygonati</name>
    <dbReference type="NCBI Taxonomy" id="1617087"/>
    <lineage>
        <taxon>Bacteria</taxon>
        <taxon>Bacillati</taxon>
        <taxon>Actinomycetota</taxon>
        <taxon>Actinomycetes</taxon>
        <taxon>Kitasatosporales</taxon>
        <taxon>Streptomycetaceae</taxon>
        <taxon>Streptomyces</taxon>
    </lineage>
</organism>
<protein>
    <submittedName>
        <fullName evidence="2">Uncharacterized protein</fullName>
    </submittedName>
</protein>
<dbReference type="Proteomes" id="UP001595765">
    <property type="component" value="Unassembled WGS sequence"/>
</dbReference>
<dbReference type="EMBL" id="JBHSBB010000007">
    <property type="protein sequence ID" value="MFC4031311.1"/>
    <property type="molecule type" value="Genomic_DNA"/>
</dbReference>
<feature type="transmembrane region" description="Helical" evidence="1">
    <location>
        <begin position="80"/>
        <end position="100"/>
    </location>
</feature>
<keyword evidence="1" id="KW-1133">Transmembrane helix</keyword>
<comment type="caution">
    <text evidence="2">The sequence shown here is derived from an EMBL/GenBank/DDBJ whole genome shotgun (WGS) entry which is preliminary data.</text>
</comment>
<dbReference type="RefSeq" id="WP_386427353.1">
    <property type="nucleotide sequence ID" value="NZ_JBHSBB010000007.1"/>
</dbReference>
<proteinExistence type="predicted"/>
<feature type="transmembrane region" description="Helical" evidence="1">
    <location>
        <begin position="41"/>
        <end position="59"/>
    </location>
</feature>
<evidence type="ECO:0000313" key="2">
    <source>
        <dbReference type="EMBL" id="MFC4031311.1"/>
    </source>
</evidence>
<feature type="transmembrane region" description="Helical" evidence="1">
    <location>
        <begin position="138"/>
        <end position="162"/>
    </location>
</feature>
<evidence type="ECO:0000256" key="1">
    <source>
        <dbReference type="SAM" id="Phobius"/>
    </source>
</evidence>
<keyword evidence="1" id="KW-0812">Transmembrane</keyword>
<reference evidence="3" key="1">
    <citation type="journal article" date="2019" name="Int. J. Syst. Evol. Microbiol.">
        <title>The Global Catalogue of Microorganisms (GCM) 10K type strain sequencing project: providing services to taxonomists for standard genome sequencing and annotation.</title>
        <authorList>
            <consortium name="The Broad Institute Genomics Platform"/>
            <consortium name="The Broad Institute Genome Sequencing Center for Infectious Disease"/>
            <person name="Wu L."/>
            <person name="Ma J."/>
        </authorList>
    </citation>
    <scope>NUCLEOTIDE SEQUENCE [LARGE SCALE GENOMIC DNA]</scope>
    <source>
        <strain evidence="3">CGMCC 4.7237</strain>
    </source>
</reference>